<proteinExistence type="predicted"/>
<dbReference type="AlphaFoldDB" id="A0A9P6D9R0"/>
<keyword evidence="2" id="KW-1185">Reference proteome</keyword>
<dbReference type="EMBL" id="MU154741">
    <property type="protein sequence ID" value="KAF9487928.1"/>
    <property type="molecule type" value="Genomic_DNA"/>
</dbReference>
<protein>
    <submittedName>
        <fullName evidence="1">Uncharacterized protein</fullName>
    </submittedName>
</protein>
<organism evidence="1 2">
    <name type="scientific">Pleurotus eryngii</name>
    <name type="common">Boletus of the steppes</name>
    <dbReference type="NCBI Taxonomy" id="5323"/>
    <lineage>
        <taxon>Eukaryota</taxon>
        <taxon>Fungi</taxon>
        <taxon>Dikarya</taxon>
        <taxon>Basidiomycota</taxon>
        <taxon>Agaricomycotina</taxon>
        <taxon>Agaricomycetes</taxon>
        <taxon>Agaricomycetidae</taxon>
        <taxon>Agaricales</taxon>
        <taxon>Pleurotineae</taxon>
        <taxon>Pleurotaceae</taxon>
        <taxon>Pleurotus</taxon>
    </lineage>
</organism>
<dbReference type="OrthoDB" id="2683861at2759"/>
<reference evidence="1" key="1">
    <citation type="submission" date="2020-11" db="EMBL/GenBank/DDBJ databases">
        <authorList>
            <consortium name="DOE Joint Genome Institute"/>
            <person name="Ahrendt S."/>
            <person name="Riley R."/>
            <person name="Andreopoulos W."/>
            <person name="Labutti K."/>
            <person name="Pangilinan J."/>
            <person name="Ruiz-Duenas F.J."/>
            <person name="Barrasa J.M."/>
            <person name="Sanchez-Garcia M."/>
            <person name="Camarero S."/>
            <person name="Miyauchi S."/>
            <person name="Serrano A."/>
            <person name="Linde D."/>
            <person name="Babiker R."/>
            <person name="Drula E."/>
            <person name="Ayuso-Fernandez I."/>
            <person name="Pacheco R."/>
            <person name="Padilla G."/>
            <person name="Ferreira P."/>
            <person name="Barriuso J."/>
            <person name="Kellner H."/>
            <person name="Castanera R."/>
            <person name="Alfaro M."/>
            <person name="Ramirez L."/>
            <person name="Pisabarro A.G."/>
            <person name="Kuo A."/>
            <person name="Tritt A."/>
            <person name="Lipzen A."/>
            <person name="He G."/>
            <person name="Yan M."/>
            <person name="Ng V."/>
            <person name="Cullen D."/>
            <person name="Martin F."/>
            <person name="Rosso M.-N."/>
            <person name="Henrissat B."/>
            <person name="Hibbett D."/>
            <person name="Martinez A.T."/>
            <person name="Grigoriev I.V."/>
        </authorList>
    </citation>
    <scope>NUCLEOTIDE SEQUENCE</scope>
    <source>
        <strain evidence="1">ATCC 90797</strain>
    </source>
</reference>
<dbReference type="Proteomes" id="UP000807025">
    <property type="component" value="Unassembled WGS sequence"/>
</dbReference>
<feature type="non-terminal residue" evidence="1">
    <location>
        <position position="143"/>
    </location>
</feature>
<accession>A0A9P6D9R0</accession>
<name>A0A9P6D9R0_PLEER</name>
<evidence type="ECO:0000313" key="1">
    <source>
        <dbReference type="EMBL" id="KAF9487928.1"/>
    </source>
</evidence>
<sequence length="143" mass="16003">MEYQAAFGGDKPPRFGTDKRPPQIARWFSYGHLYTTDPPIPDMEEYESSVQAWWTFLQPTWHTSSRPLPLPTYSPPPGSDWAKLQLLGPNGLLLVMMLFAWWGRALKLKPSTPSWFAATVDLRGALQGMHEAGETLLAPGTSS</sequence>
<comment type="caution">
    <text evidence="1">The sequence shown here is derived from an EMBL/GenBank/DDBJ whole genome shotgun (WGS) entry which is preliminary data.</text>
</comment>
<gene>
    <name evidence="1" type="ORF">BDN71DRAFT_1457915</name>
</gene>
<evidence type="ECO:0000313" key="2">
    <source>
        <dbReference type="Proteomes" id="UP000807025"/>
    </source>
</evidence>